<dbReference type="Gene3D" id="1.10.287.70">
    <property type="match status" value="1"/>
</dbReference>
<comment type="caution">
    <text evidence="10">Lacks conserved residue(s) required for the propagation of feature annotation.</text>
</comment>
<protein>
    <submittedName>
        <fullName evidence="16">Polycystic kidney disease protein 1-like 2</fullName>
    </submittedName>
</protein>
<evidence type="ECO:0000256" key="8">
    <source>
        <dbReference type="ARBA" id="ARBA00023180"/>
    </source>
</evidence>
<evidence type="ECO:0000256" key="12">
    <source>
        <dbReference type="SAM" id="Phobius"/>
    </source>
</evidence>
<dbReference type="InterPro" id="IPR051223">
    <property type="entry name" value="Polycystin"/>
</dbReference>
<dbReference type="InterPro" id="IPR057244">
    <property type="entry name" value="GAIN_B"/>
</dbReference>
<dbReference type="InterPro" id="IPR013122">
    <property type="entry name" value="PKD1_2_channel"/>
</dbReference>
<dbReference type="PANTHER" id="PTHR10877:SF150">
    <property type="entry name" value="REJ DOMAIN-CONTAINING PROTEIN"/>
    <property type="match status" value="1"/>
</dbReference>
<feature type="domain" description="PLAT" evidence="13">
    <location>
        <begin position="1442"/>
        <end position="1562"/>
    </location>
</feature>
<evidence type="ECO:0000256" key="6">
    <source>
        <dbReference type="ARBA" id="ARBA00023136"/>
    </source>
</evidence>
<proteinExistence type="inferred from homology"/>
<gene>
    <name evidence="16" type="primary">Pkd1l2</name>
    <name evidence="16" type="ORF">AWC38_SpisGene15339</name>
</gene>
<evidence type="ECO:0000256" key="9">
    <source>
        <dbReference type="PIRSR" id="PIRSR603915-2"/>
    </source>
</evidence>
<evidence type="ECO:0000256" key="10">
    <source>
        <dbReference type="PROSITE-ProRule" id="PRU00152"/>
    </source>
</evidence>
<comment type="subcellular location">
    <subcellularLocation>
        <location evidence="1">Membrane</location>
        <topology evidence="1">Multi-pass membrane protein</topology>
    </subcellularLocation>
</comment>
<feature type="transmembrane region" description="Helical" evidence="12">
    <location>
        <begin position="1719"/>
        <end position="1738"/>
    </location>
</feature>
<evidence type="ECO:0000256" key="2">
    <source>
        <dbReference type="ARBA" id="ARBA00007200"/>
    </source>
</evidence>
<evidence type="ECO:0000256" key="11">
    <source>
        <dbReference type="SAM" id="MobiDB-lite"/>
    </source>
</evidence>
<accession>A0A2B4RVD5</accession>
<dbReference type="InterPro" id="IPR046791">
    <property type="entry name" value="Polycystin_dom"/>
</dbReference>
<evidence type="ECO:0000313" key="17">
    <source>
        <dbReference type="Proteomes" id="UP000225706"/>
    </source>
</evidence>
<feature type="transmembrane region" description="Helical" evidence="12">
    <location>
        <begin position="2043"/>
        <end position="2062"/>
    </location>
</feature>
<dbReference type="InterPro" id="IPR014010">
    <property type="entry name" value="REJ_dom"/>
</dbReference>
<dbReference type="InterPro" id="IPR002859">
    <property type="entry name" value="PKD/REJ-like"/>
</dbReference>
<evidence type="ECO:0000259" key="15">
    <source>
        <dbReference type="PROSITE" id="PS51111"/>
    </source>
</evidence>
<dbReference type="Gene3D" id="2.60.60.20">
    <property type="entry name" value="PLAT/LH2 domain"/>
    <property type="match status" value="1"/>
</dbReference>
<evidence type="ECO:0000256" key="1">
    <source>
        <dbReference type="ARBA" id="ARBA00004141"/>
    </source>
</evidence>
<keyword evidence="6 12" id="KW-0472">Membrane</keyword>
<feature type="transmembrane region" description="Helical" evidence="12">
    <location>
        <begin position="1397"/>
        <end position="1417"/>
    </location>
</feature>
<dbReference type="InterPro" id="IPR001024">
    <property type="entry name" value="PLAT/LH2_dom"/>
</dbReference>
<keyword evidence="7" id="KW-1015">Disulfide bond</keyword>
<feature type="transmembrane region" description="Helical" evidence="12">
    <location>
        <begin position="2234"/>
        <end position="2255"/>
    </location>
</feature>
<dbReference type="SUPFAM" id="SSF49723">
    <property type="entry name" value="Lipase/lipooxygenase domain (PLAT/LH2 domain)"/>
    <property type="match status" value="1"/>
</dbReference>
<dbReference type="OrthoDB" id="444119at2759"/>
<feature type="transmembrane region" description="Helical" evidence="12">
    <location>
        <begin position="1608"/>
        <end position="1628"/>
    </location>
</feature>
<keyword evidence="4" id="KW-0732">Signal</keyword>
<dbReference type="Pfam" id="PF02010">
    <property type="entry name" value="REJ"/>
    <property type="match status" value="1"/>
</dbReference>
<dbReference type="Proteomes" id="UP000225706">
    <property type="component" value="Unassembled WGS sequence"/>
</dbReference>
<dbReference type="SMART" id="SM00308">
    <property type="entry name" value="LH2"/>
    <property type="match status" value="1"/>
</dbReference>
<evidence type="ECO:0000313" key="16">
    <source>
        <dbReference type="EMBL" id="PFX20215.1"/>
    </source>
</evidence>
<evidence type="ECO:0000256" key="4">
    <source>
        <dbReference type="ARBA" id="ARBA00022729"/>
    </source>
</evidence>
<sequence>MPTLNSEENSVIQPTATLALQQNLTVQPTGTPVAVQNSTEEPTILATSTTAHVTPGVQTITLLPQNNVSVQPTYAVPQVNSTQMPTLNSEENSVIQPTATLALQQNLTVQPTGTPVAVQNSTEEPTILATSTTAHVTPGVQTITLLPQNNVSVQPTYAVPQVNSTQMPTLNSQENSVIQSTTLALQPTGTPVAVQNSTEEPTILATSTTAHVTPGVQTITLLPQNNVSVQPTYAVPQVNSTQMPTLNSEENSVIQPTATLALQQNLTVQPTGTLVAVKNSIEEPTILATSATAQVISALIPTSQPQWITDPSPSDTGVRFAFRAKKYNFDLNLLNKDSEVYKKFERELSNEFTTNLGQYGVKGVTILFIRPGSVEVTTVLTVNDRNNVSNVEGALNNFNQTGRIGNIELVGIFWKSEDESCQPPVVRLLNLPRSEENKDVGILRSKDFIEHTFVNTSCKPPQKLLFGWRLFKYSLNQSNNTIIEMTTTLDSKTAKWNLQKRQLDYGLYFVEFKAALENHPEAANSALGYFQIRKSLLIADILGGNKVTRGKGSVIRLDASASRDPDVEPGNHSSMDFTWLCKRREESFPNSSLASVPVVNASSGRGRGGCFGTGVGKLSSNNMSVYLETTQMTANKSYDVKLVVRKDDRADEFVQEINIVSGNPPKVIIRCLLNCDKIASASARISLTTECIGDPCKGTKHHWQLTVVDPGGVNDHVVELTDKTETNLNSIGIVIKKNQLKKLKPGWFYRLEVEVSQQGGPSGYATYQFSINDPPQNGSCSVTPTIGEALKTQFVLECRDWEDSHKPITYQFHYKTDNGLYTLISYGSENLVSTVLPPGKKQHDYMIKLEVTVSDSLSAAKIIVLQIKVTPAKKESLSTLTVGNSSQFNQLVLSGDVRGATQLANAVLQSAEQTKSTTFQEKIAIKDSVVESVSEIQVGNLQTLTQVTSVIARATLQPSEVTFHTQKLALKTLRSMTSILSSRTTEDYASESVLVDEGGENLVLCLGNLLYSAAQKADVVSQTKKPADIRFKSENVSRDTAKLIDDVATALLSKMLVDQETRRVHTSSIDMELSRMSPRASANFTDDDEAGFKFSLDAIIDDKVKTPEYVESVLTVSAFNPFTWDNSSAIVRDSHVLTLNLKDNKGEPFIVRDSKEDIEIKIPRKLRFTPEERVSFFVKPSSEGKMQYHEINSPGEEGNALRLRITPERPTIFRVFVRQGQRPTVTEYDLTKTIPDESCSTSPQTCSKEAYDVVLYHKLVSEAGKYYIGILYEEGRGTPQRRRKRSCFGSGRQKRSCVEIKDPPKPENKTVKPVYDSKTDMNYSMNILEESCVFWESKEQHWLSRGCRVGRRSDSNSLHCLCNHLTSFGGGVLVMPNRLDFDVVFAELGRLDQTGNIAVLSAIIIVLLLYLLVVIFARKADKRDKAKEGPAFHLPLTQGATYEYDLTVVTGVWRESGTDANVAVVIHGSEAESQPIILHKNMINSRTILARGNDDKFVIYLPVSLGIVQYIRVWHDNSGKSPSWYFGHAIVRDRQTGRKWTFISNSWLALEKGEGRIDKILTPISRREMKTFKHSLNSRGSKSFSEGHLWLSVVTKPPRNKFTRVQRATCCLCLLFSAMLANALFYRTDETADPTIQIGPLKFSWRQIVVGIESALIVTPVNLLITSLFKNSAKKPSKKVDITKLEDKPEPVRRNSLMWGKDIANQWLSSMLVSFTEDLFVLQPIKIVLIMVLVACFFSDRVDTDFSPVKNHKTTEQLTPLETEVAYDAQGIIVEMPEEAVLEQAREYRVKEEKMYSFGRELLMYLLFLLLLTTVCYGNRSYHGYLMTKNIKDIFSNYSLAKDPRFFWTWLNGQFVDGIYAGEWYNNDRVKEQEYIGNKMSILLDSCMIPEESKEVVRHCNDFYSLSEEDRTHLSLPGWRPFTGSVSWANLSDLCPAPWRYVTMEKIQNSPSWGFFHVYDGGGYISDLGYSKLTAEGIITNLREYGWLDRQTRAVLLEFSVYNPNTGYISISTYHYEILPTGYGNPFAKIDTLPLTSTQTGFYRFYLICQLLFILMVIFFMLKEFYNIFKKKCSYFRNAWNWVEILQIMFSFLVVVFYVLKSKMILKSVVKVKKNLFVSVSFGEAVDWSHAENSVLALTVFTTTVKLLRMIRFNPHVSIMMSSLRLSRGLLVSYSVILAIIILSYAQFGRLALGGYMLQYSSFQRTLFTEFVMCLGGKMDLEDLTRANRVLGPLFGFSFRGLMSFIFVNFFVAIFNDSYEEIKDNTHKQSKNFEMHDFILERLGELLGFKKETQRENDVDNNPATPEHTAPESVSHEKLTFTSVAVSSQRLCRMARRKQPRISKEENRNERATVVRFKCESTAKMADVEARKRRIQKLKCVTSSFFVMKSLTRERMFRRMSDLTDKLAMDEVEQDKELLSIIRFLLLMNSYYDDCYRMCSPDKTSSYDDIAITSLTTPSSSPISRIDMETSEPGETLELLRSRETSRPLPYHLRGMELREQLRSTLATKRAKRVRPKPSNSFIYKYYAFL</sequence>
<reference evidence="17" key="1">
    <citation type="journal article" date="2017" name="bioRxiv">
        <title>Comparative analysis of the genomes of Stylophora pistillata and Acropora digitifera provides evidence for extensive differences between species of corals.</title>
        <authorList>
            <person name="Voolstra C.R."/>
            <person name="Li Y."/>
            <person name="Liew Y.J."/>
            <person name="Baumgarten S."/>
            <person name="Zoccola D."/>
            <person name="Flot J.-F."/>
            <person name="Tambutte S."/>
            <person name="Allemand D."/>
            <person name="Aranda M."/>
        </authorList>
    </citation>
    <scope>NUCLEOTIDE SEQUENCE [LARGE SCALE GENOMIC DNA]</scope>
</reference>
<dbReference type="GO" id="GO:0005262">
    <property type="term" value="F:calcium channel activity"/>
    <property type="evidence" value="ECO:0007669"/>
    <property type="project" value="TreeGrafter"/>
</dbReference>
<organism evidence="16 17">
    <name type="scientific">Stylophora pistillata</name>
    <name type="common">Smooth cauliflower coral</name>
    <dbReference type="NCBI Taxonomy" id="50429"/>
    <lineage>
        <taxon>Eukaryota</taxon>
        <taxon>Metazoa</taxon>
        <taxon>Cnidaria</taxon>
        <taxon>Anthozoa</taxon>
        <taxon>Hexacorallia</taxon>
        <taxon>Scleractinia</taxon>
        <taxon>Astrocoeniina</taxon>
        <taxon>Pocilloporidae</taxon>
        <taxon>Stylophora</taxon>
    </lineage>
</organism>
<evidence type="ECO:0000256" key="7">
    <source>
        <dbReference type="ARBA" id="ARBA00023157"/>
    </source>
</evidence>
<feature type="disulfide bond" evidence="9">
    <location>
        <begin position="1887"/>
        <end position="1900"/>
    </location>
</feature>
<evidence type="ECO:0000256" key="5">
    <source>
        <dbReference type="ARBA" id="ARBA00022989"/>
    </source>
</evidence>
<feature type="transmembrane region" description="Helical" evidence="12">
    <location>
        <begin position="2082"/>
        <end position="2100"/>
    </location>
</feature>
<keyword evidence="8" id="KW-0325">Glycoprotein</keyword>
<dbReference type="Pfam" id="PF20519">
    <property type="entry name" value="Polycystin_dom"/>
    <property type="match status" value="1"/>
</dbReference>
<evidence type="ECO:0000256" key="3">
    <source>
        <dbReference type="ARBA" id="ARBA00022692"/>
    </source>
</evidence>
<dbReference type="GO" id="GO:0005509">
    <property type="term" value="F:calcium ion binding"/>
    <property type="evidence" value="ECO:0007669"/>
    <property type="project" value="InterPro"/>
</dbReference>
<dbReference type="PRINTS" id="PR01433">
    <property type="entry name" value="POLYCYSTIN2"/>
</dbReference>
<comment type="similarity">
    <text evidence="2">Belongs to the polycystin family.</text>
</comment>
<dbReference type="PROSITE" id="PS51111">
    <property type="entry name" value="REJ"/>
    <property type="match status" value="1"/>
</dbReference>
<feature type="domain" description="REJ" evidence="15">
    <location>
        <begin position="421"/>
        <end position="1125"/>
    </location>
</feature>
<dbReference type="Pfam" id="PF08016">
    <property type="entry name" value="PKD_channel"/>
    <property type="match status" value="1"/>
</dbReference>
<dbReference type="GO" id="GO:0016020">
    <property type="term" value="C:membrane"/>
    <property type="evidence" value="ECO:0007669"/>
    <property type="project" value="UniProtKB-SubCell"/>
</dbReference>
<keyword evidence="5 12" id="KW-1133">Transmembrane helix</keyword>
<keyword evidence="17" id="KW-1185">Reference proteome</keyword>
<dbReference type="InterPro" id="IPR000203">
    <property type="entry name" value="GPS"/>
</dbReference>
<feature type="transmembrane region" description="Helical" evidence="12">
    <location>
        <begin position="1648"/>
        <end position="1669"/>
    </location>
</feature>
<keyword evidence="3 12" id="KW-0812">Transmembrane</keyword>
<name>A0A2B4RVD5_STYPI</name>
<evidence type="ECO:0000259" key="14">
    <source>
        <dbReference type="PROSITE" id="PS50221"/>
    </source>
</evidence>
<evidence type="ECO:0000259" key="13">
    <source>
        <dbReference type="PROSITE" id="PS50095"/>
    </source>
</evidence>
<feature type="transmembrane region" description="Helical" evidence="12">
    <location>
        <begin position="2169"/>
        <end position="2188"/>
    </location>
</feature>
<dbReference type="PANTHER" id="PTHR10877">
    <property type="entry name" value="POLYCYSTIN FAMILY MEMBER"/>
    <property type="match status" value="1"/>
</dbReference>
<feature type="region of interest" description="Disordered" evidence="11">
    <location>
        <begin position="2294"/>
        <end position="2315"/>
    </location>
</feature>
<dbReference type="GO" id="GO:0050982">
    <property type="term" value="P:detection of mechanical stimulus"/>
    <property type="evidence" value="ECO:0007669"/>
    <property type="project" value="TreeGrafter"/>
</dbReference>
<dbReference type="Gene3D" id="2.60.220.50">
    <property type="match status" value="1"/>
</dbReference>
<dbReference type="InterPro" id="IPR036392">
    <property type="entry name" value="PLAT/LH2_dom_sf"/>
</dbReference>
<dbReference type="Pfam" id="PF01477">
    <property type="entry name" value="PLAT"/>
    <property type="match status" value="1"/>
</dbReference>
<dbReference type="EMBL" id="LSMT01000326">
    <property type="protein sequence ID" value="PFX20215.1"/>
    <property type="molecule type" value="Genomic_DNA"/>
</dbReference>
<feature type="domain" description="GAIN-B" evidence="14">
    <location>
        <begin position="1221"/>
        <end position="1380"/>
    </location>
</feature>
<feature type="transmembrane region" description="Helical" evidence="12">
    <location>
        <begin position="1802"/>
        <end position="1819"/>
    </location>
</feature>
<dbReference type="InterPro" id="IPR046338">
    <property type="entry name" value="GAIN_dom_sf"/>
</dbReference>
<dbReference type="Pfam" id="PF01825">
    <property type="entry name" value="GPS"/>
    <property type="match status" value="1"/>
</dbReference>
<dbReference type="PROSITE" id="PS50221">
    <property type="entry name" value="GAIN_B"/>
    <property type="match status" value="1"/>
</dbReference>
<dbReference type="PROSITE" id="PS50095">
    <property type="entry name" value="PLAT"/>
    <property type="match status" value="1"/>
</dbReference>
<dbReference type="InterPro" id="IPR003915">
    <property type="entry name" value="PKD_2"/>
</dbReference>
<comment type="caution">
    <text evidence="16">The sequence shown here is derived from an EMBL/GenBank/DDBJ whole genome shotgun (WGS) entry which is preliminary data.</text>
</comment>
<dbReference type="SMART" id="SM00303">
    <property type="entry name" value="GPS"/>
    <property type="match status" value="1"/>
</dbReference>